<protein>
    <submittedName>
        <fullName evidence="1">Uncharacterized protein</fullName>
    </submittedName>
</protein>
<comment type="caution">
    <text evidence="1">The sequence shown here is derived from an EMBL/GenBank/DDBJ whole genome shotgun (WGS) entry which is preliminary data.</text>
</comment>
<sequence length="130" mass="14851">MLMYTTELLPKPVEEPVTRYLLHFEMANYIGSTIFASLDSEVRWIIRPIASDIVRRGKCKVVAAFFYDVEKQTTPSFMITKLPHHMEALTSPPSTSAPVYNLAPIQMMKHRERPSCLLNATYTLISSNED</sequence>
<dbReference type="EMBL" id="JAJJMB010009929">
    <property type="protein sequence ID" value="KAI3911828.1"/>
    <property type="molecule type" value="Genomic_DNA"/>
</dbReference>
<accession>A0AAD4SKC8</accession>
<dbReference type="Proteomes" id="UP001202328">
    <property type="component" value="Unassembled WGS sequence"/>
</dbReference>
<evidence type="ECO:0000313" key="2">
    <source>
        <dbReference type="Proteomes" id="UP001202328"/>
    </source>
</evidence>
<proteinExistence type="predicted"/>
<gene>
    <name evidence="1" type="ORF">MKW98_025292</name>
</gene>
<name>A0AAD4SKC8_9MAGN</name>
<reference evidence="1" key="1">
    <citation type="submission" date="2022-04" db="EMBL/GenBank/DDBJ databases">
        <title>A functionally conserved STORR gene fusion in Papaver species that diverged 16.8 million years ago.</title>
        <authorList>
            <person name="Catania T."/>
        </authorList>
    </citation>
    <scope>NUCLEOTIDE SEQUENCE</scope>
    <source>
        <strain evidence="1">S-188037</strain>
    </source>
</reference>
<organism evidence="1 2">
    <name type="scientific">Papaver atlanticum</name>
    <dbReference type="NCBI Taxonomy" id="357466"/>
    <lineage>
        <taxon>Eukaryota</taxon>
        <taxon>Viridiplantae</taxon>
        <taxon>Streptophyta</taxon>
        <taxon>Embryophyta</taxon>
        <taxon>Tracheophyta</taxon>
        <taxon>Spermatophyta</taxon>
        <taxon>Magnoliopsida</taxon>
        <taxon>Ranunculales</taxon>
        <taxon>Papaveraceae</taxon>
        <taxon>Papaveroideae</taxon>
        <taxon>Papaver</taxon>
    </lineage>
</organism>
<evidence type="ECO:0000313" key="1">
    <source>
        <dbReference type="EMBL" id="KAI3911828.1"/>
    </source>
</evidence>
<dbReference type="AlphaFoldDB" id="A0AAD4SKC8"/>
<keyword evidence="2" id="KW-1185">Reference proteome</keyword>